<dbReference type="PROSITE" id="PS50104">
    <property type="entry name" value="TIR"/>
    <property type="match status" value="1"/>
</dbReference>
<dbReference type="InterPro" id="IPR035897">
    <property type="entry name" value="Toll_tir_struct_dom_sf"/>
</dbReference>
<evidence type="ECO:0000256" key="8">
    <source>
        <dbReference type="ARBA" id="ARBA00023027"/>
    </source>
</evidence>
<keyword evidence="14" id="KW-0393">Immunoglobulin domain</keyword>
<feature type="signal peptide" evidence="16">
    <location>
        <begin position="1"/>
        <end position="17"/>
    </location>
</feature>
<keyword evidence="4 16" id="KW-0732">Signal</keyword>
<feature type="transmembrane region" description="Helical" evidence="15">
    <location>
        <begin position="346"/>
        <end position="372"/>
    </location>
</feature>
<dbReference type="InterPro" id="IPR007110">
    <property type="entry name" value="Ig-like_dom"/>
</dbReference>
<dbReference type="PANTHER" id="PTHR11890">
    <property type="entry name" value="INTERLEUKIN-1 RECEPTOR FAMILY MEMBER"/>
    <property type="match status" value="1"/>
</dbReference>
<dbReference type="InterPro" id="IPR000157">
    <property type="entry name" value="TIR_dom"/>
</dbReference>
<keyword evidence="6" id="KW-0378">Hydrolase</keyword>
<dbReference type="Pfam" id="PF01582">
    <property type="entry name" value="TIR"/>
    <property type="match status" value="1"/>
</dbReference>
<dbReference type="InterPro" id="IPR004074">
    <property type="entry name" value="IL-1_rcpt_I/II-typ"/>
</dbReference>
<evidence type="ECO:0000256" key="9">
    <source>
        <dbReference type="ARBA" id="ARBA00023136"/>
    </source>
</evidence>
<protein>
    <submittedName>
        <fullName evidence="19">Interleukin 18 receptor accessory protein</fullName>
    </submittedName>
</protein>
<keyword evidence="12" id="KW-0325">Glycoprotein</keyword>
<organism evidence="19 20">
    <name type="scientific">Varanus komodoensis</name>
    <name type="common">Komodo dragon</name>
    <dbReference type="NCBI Taxonomy" id="61221"/>
    <lineage>
        <taxon>Eukaryota</taxon>
        <taxon>Metazoa</taxon>
        <taxon>Chordata</taxon>
        <taxon>Craniata</taxon>
        <taxon>Vertebrata</taxon>
        <taxon>Euteleostomi</taxon>
        <taxon>Lepidosauria</taxon>
        <taxon>Squamata</taxon>
        <taxon>Bifurcata</taxon>
        <taxon>Unidentata</taxon>
        <taxon>Episquamata</taxon>
        <taxon>Toxicofera</taxon>
        <taxon>Anguimorpha</taxon>
        <taxon>Paleoanguimorpha</taxon>
        <taxon>Varanoidea</taxon>
        <taxon>Varanidae</taxon>
        <taxon>Varanus</taxon>
    </lineage>
</organism>
<gene>
    <name evidence="19" type="primary">IL18RAP</name>
</gene>
<comment type="similarity">
    <text evidence="2">Belongs to the interleukin-1 receptor family.</text>
</comment>
<dbReference type="Gene3D" id="3.40.50.10140">
    <property type="entry name" value="Toll/interleukin-1 receptor homology (TIR) domain"/>
    <property type="match status" value="1"/>
</dbReference>
<dbReference type="PANTHER" id="PTHR11890:SF23">
    <property type="entry name" value="INTERLEUKIN-18 RECEPTOR ACCESSORY PROTEIN"/>
    <property type="match status" value="1"/>
</dbReference>
<dbReference type="PROSITE" id="PS50835">
    <property type="entry name" value="IG_LIKE"/>
    <property type="match status" value="3"/>
</dbReference>
<dbReference type="OMA" id="YPHIIQD"/>
<evidence type="ECO:0000256" key="12">
    <source>
        <dbReference type="ARBA" id="ARBA00023180"/>
    </source>
</evidence>
<dbReference type="Proteomes" id="UP000694545">
    <property type="component" value="Unplaced"/>
</dbReference>
<accession>A0A8D2JGL3</accession>
<dbReference type="GO" id="GO:0016020">
    <property type="term" value="C:membrane"/>
    <property type="evidence" value="ECO:0007669"/>
    <property type="project" value="UniProtKB-SubCell"/>
</dbReference>
<evidence type="ECO:0000256" key="4">
    <source>
        <dbReference type="ARBA" id="ARBA00022729"/>
    </source>
</evidence>
<keyword evidence="13" id="KW-0395">Inflammatory response</keyword>
<dbReference type="InterPro" id="IPR003599">
    <property type="entry name" value="Ig_sub"/>
</dbReference>
<dbReference type="Pfam" id="PF18452">
    <property type="entry name" value="Ig_6"/>
    <property type="match status" value="1"/>
</dbReference>
<feature type="domain" description="Ig-like" evidence="18">
    <location>
        <begin position="39"/>
        <end position="111"/>
    </location>
</feature>
<dbReference type="PRINTS" id="PR01536">
    <property type="entry name" value="INTRLKN1R12F"/>
</dbReference>
<dbReference type="SMART" id="SM00409">
    <property type="entry name" value="IG"/>
    <property type="match status" value="3"/>
</dbReference>
<dbReference type="SMART" id="SM00255">
    <property type="entry name" value="TIR"/>
    <property type="match status" value="1"/>
</dbReference>
<reference evidence="19" key="1">
    <citation type="submission" date="2025-08" db="UniProtKB">
        <authorList>
            <consortium name="Ensembl"/>
        </authorList>
    </citation>
    <scope>IDENTIFICATION</scope>
</reference>
<keyword evidence="9 15" id="KW-0472">Membrane</keyword>
<dbReference type="InterPro" id="IPR013783">
    <property type="entry name" value="Ig-like_fold"/>
</dbReference>
<dbReference type="Ensembl" id="ENSVKKT00000012724.1">
    <property type="protein sequence ID" value="ENSVKKP00000012424.1"/>
    <property type="gene ID" value="ENSVKKG00000008651.1"/>
</dbReference>
<dbReference type="FunFam" id="3.40.50.10140:FF:000002">
    <property type="entry name" value="Interleukin 1 receptor accessory protein"/>
    <property type="match status" value="1"/>
</dbReference>
<evidence type="ECO:0000256" key="14">
    <source>
        <dbReference type="ARBA" id="ARBA00023319"/>
    </source>
</evidence>
<evidence type="ECO:0000256" key="1">
    <source>
        <dbReference type="ARBA" id="ARBA00004479"/>
    </source>
</evidence>
<comment type="subcellular location">
    <subcellularLocation>
        <location evidence="1">Membrane</location>
        <topology evidence="1">Single-pass type I membrane protein</topology>
    </subcellularLocation>
</comment>
<dbReference type="InterPro" id="IPR036179">
    <property type="entry name" value="Ig-like_dom_sf"/>
</dbReference>
<proteinExistence type="inferred from homology"/>
<feature type="domain" description="Ig-like" evidence="18">
    <location>
        <begin position="239"/>
        <end position="340"/>
    </location>
</feature>
<evidence type="ECO:0000256" key="16">
    <source>
        <dbReference type="SAM" id="SignalP"/>
    </source>
</evidence>
<dbReference type="InterPro" id="IPR015621">
    <property type="entry name" value="IL-1_rcpt_fam"/>
</dbReference>
<dbReference type="PRINTS" id="PR01537">
    <property type="entry name" value="INTRLKN1R1F"/>
</dbReference>
<evidence type="ECO:0000256" key="6">
    <source>
        <dbReference type="ARBA" id="ARBA00022801"/>
    </source>
</evidence>
<evidence type="ECO:0000256" key="7">
    <source>
        <dbReference type="ARBA" id="ARBA00022989"/>
    </source>
</evidence>
<dbReference type="AlphaFoldDB" id="A0A8D2JGL3"/>
<evidence type="ECO:0000259" key="18">
    <source>
        <dbReference type="PROSITE" id="PS50835"/>
    </source>
</evidence>
<evidence type="ECO:0000256" key="3">
    <source>
        <dbReference type="ARBA" id="ARBA00022692"/>
    </source>
</evidence>
<dbReference type="Gene3D" id="2.60.40.10">
    <property type="entry name" value="Immunoglobulins"/>
    <property type="match status" value="3"/>
</dbReference>
<reference evidence="19" key="2">
    <citation type="submission" date="2025-09" db="UniProtKB">
        <authorList>
            <consortium name="Ensembl"/>
        </authorList>
    </citation>
    <scope>IDENTIFICATION</scope>
</reference>
<dbReference type="FunFam" id="2.60.40.10:FF:001504">
    <property type="entry name" value="Interleukin 18 receptor accessory protein"/>
    <property type="match status" value="1"/>
</dbReference>
<feature type="chain" id="PRO_5034500801" evidence="16">
    <location>
        <begin position="18"/>
        <end position="588"/>
    </location>
</feature>
<keyword evidence="7 15" id="KW-1133">Transmembrane helix</keyword>
<dbReference type="FunFam" id="2.60.40.10:FF:000284">
    <property type="entry name" value="interleukin-1 receptor accessory protein-like 1"/>
    <property type="match status" value="1"/>
</dbReference>
<evidence type="ECO:0000256" key="13">
    <source>
        <dbReference type="ARBA" id="ARBA00023198"/>
    </source>
</evidence>
<evidence type="ECO:0000313" key="20">
    <source>
        <dbReference type="Proteomes" id="UP000694545"/>
    </source>
</evidence>
<keyword evidence="5" id="KW-0677">Repeat</keyword>
<evidence type="ECO:0000256" key="2">
    <source>
        <dbReference type="ARBA" id="ARBA00009752"/>
    </source>
</evidence>
<feature type="domain" description="Ig-like" evidence="18">
    <location>
        <begin position="119"/>
        <end position="209"/>
    </location>
</feature>
<evidence type="ECO:0000256" key="10">
    <source>
        <dbReference type="ARBA" id="ARBA00023157"/>
    </source>
</evidence>
<keyword evidence="3 15" id="KW-0812">Transmembrane</keyword>
<keyword evidence="11" id="KW-0675">Receptor</keyword>
<feature type="domain" description="TIR" evidence="17">
    <location>
        <begin position="395"/>
        <end position="548"/>
    </location>
</feature>
<sequence>MLTFCWLFVLLMNRVAATDVSVTGCLHKHTDARYRAISGQKFVVSCDPPSEDPASIFSSSHLQESWVQWFWQSSDGEVTVLKQNGNSNLTLQGNVLWFNPITVQHSGRYICVNRGKKLPCVNIHIVVQTEKMAQCSDKLLNDIKLLVGQGTSIACPGKSCFGNLSHSVKWYKNGAKVRVRTDIRPGLKIKHNKIELRSVYDKDNGTYTCDYTLTDNNTKWTMRTLIDVTIISKPTINPPKVLDPSDVRTLEVELGKQFELKCEAQFGFEMSASSSMRWLKKTSKNEQQLQLKRVNPKGLEGQIFSLVFKLKEVAEEDLSSHFICLAQNSVGNSTGMFKLRKKKEKALHFLLTLCCTIIFLLGVILGGTLTYWHWIELVLFYRNYLAKDETLNDCKEFDAFVSYAKPETPEANQELYNEEQFAIEFLPQVLENEYGYKLCLSERDILPGGAYTDDIVNAIKKSRRAIMILSTSYVKNEQALFELEAAVNAVLEDKTIKLILIQFESFQKPESLPQKVKKALRILPRITWKTASSPTANKQFWKKLQYYMPVKHKRGAQDKWFSFPHLNWTMCFSVKSATLLRLLRLDSL</sequence>
<evidence type="ECO:0000256" key="11">
    <source>
        <dbReference type="ARBA" id="ARBA00023170"/>
    </source>
</evidence>
<evidence type="ECO:0000256" key="5">
    <source>
        <dbReference type="ARBA" id="ARBA00022737"/>
    </source>
</evidence>
<dbReference type="SUPFAM" id="SSF48726">
    <property type="entry name" value="Immunoglobulin"/>
    <property type="match status" value="3"/>
</dbReference>
<evidence type="ECO:0000313" key="19">
    <source>
        <dbReference type="Ensembl" id="ENSVKKP00000012424.1"/>
    </source>
</evidence>
<dbReference type="GO" id="GO:0004908">
    <property type="term" value="F:interleukin-1 receptor activity"/>
    <property type="evidence" value="ECO:0007669"/>
    <property type="project" value="InterPro"/>
</dbReference>
<keyword evidence="8" id="KW-0520">NAD</keyword>
<dbReference type="OrthoDB" id="6019866at2759"/>
<evidence type="ECO:0000256" key="15">
    <source>
        <dbReference type="SAM" id="Phobius"/>
    </source>
</evidence>
<keyword evidence="10" id="KW-1015">Disulfide bond</keyword>
<keyword evidence="20" id="KW-1185">Reference proteome</keyword>
<dbReference type="InterPro" id="IPR041416">
    <property type="entry name" value="IL-1RAcP-like_ig"/>
</dbReference>
<dbReference type="GO" id="GO:0042008">
    <property type="term" value="F:interleukin-18 receptor activity"/>
    <property type="evidence" value="ECO:0007669"/>
    <property type="project" value="TreeGrafter"/>
</dbReference>
<dbReference type="SUPFAM" id="SSF52200">
    <property type="entry name" value="Toll/Interleukin receptor TIR domain"/>
    <property type="match status" value="1"/>
</dbReference>
<dbReference type="GO" id="GO:0006954">
    <property type="term" value="P:inflammatory response"/>
    <property type="evidence" value="ECO:0007669"/>
    <property type="project" value="UniProtKB-KW"/>
</dbReference>
<evidence type="ECO:0000259" key="17">
    <source>
        <dbReference type="PROSITE" id="PS50104"/>
    </source>
</evidence>
<name>A0A8D2JGL3_VARKO</name>
<dbReference type="GO" id="GO:0016787">
    <property type="term" value="F:hydrolase activity"/>
    <property type="evidence" value="ECO:0007669"/>
    <property type="project" value="UniProtKB-KW"/>
</dbReference>